<proteinExistence type="predicted"/>
<accession>A0AAD8GQT9</accession>
<protein>
    <submittedName>
        <fullName evidence="2">Uncharacterized protein</fullName>
    </submittedName>
</protein>
<dbReference type="Proteomes" id="UP001237642">
    <property type="component" value="Unassembled WGS sequence"/>
</dbReference>
<dbReference type="EMBL" id="JAUIZM010000016">
    <property type="protein sequence ID" value="KAK1352525.1"/>
    <property type="molecule type" value="Genomic_DNA"/>
</dbReference>
<feature type="compositionally biased region" description="Basic and acidic residues" evidence="1">
    <location>
        <begin position="61"/>
        <end position="79"/>
    </location>
</feature>
<reference evidence="2" key="1">
    <citation type="submission" date="2023-02" db="EMBL/GenBank/DDBJ databases">
        <title>Genome of toxic invasive species Heracleum sosnowskyi carries increased number of genes despite the absence of recent whole-genome duplications.</title>
        <authorList>
            <person name="Schelkunov M."/>
            <person name="Shtratnikova V."/>
            <person name="Makarenko M."/>
            <person name="Klepikova A."/>
            <person name="Omelchenko D."/>
            <person name="Novikova G."/>
            <person name="Obukhova E."/>
            <person name="Bogdanov V."/>
            <person name="Penin A."/>
            <person name="Logacheva M."/>
        </authorList>
    </citation>
    <scope>NUCLEOTIDE SEQUENCE</scope>
    <source>
        <strain evidence="2">Hsosn_3</strain>
        <tissue evidence="2">Leaf</tissue>
    </source>
</reference>
<sequence length="146" mass="16547">MSFTLKAAEQFNIPELLFWTASACGLVAYMQYRQLVEKGYIPLPDMSNGTNGYLDTTRCNDNPEAKNNHTQRNSKEQPFKPRPSQGYSHISQTPATSDNADSNEVLVNDEEYLENFMQNQGMVPYRMGDLLGCDVVLDEDQVLEQL</sequence>
<name>A0AAD8GQT9_9APIA</name>
<feature type="compositionally biased region" description="Polar residues" evidence="1">
    <location>
        <begin position="51"/>
        <end position="60"/>
    </location>
</feature>
<evidence type="ECO:0000313" key="3">
    <source>
        <dbReference type="Proteomes" id="UP001237642"/>
    </source>
</evidence>
<evidence type="ECO:0000256" key="1">
    <source>
        <dbReference type="SAM" id="MobiDB-lite"/>
    </source>
</evidence>
<feature type="region of interest" description="Disordered" evidence="1">
    <location>
        <begin position="51"/>
        <end position="102"/>
    </location>
</feature>
<dbReference type="AlphaFoldDB" id="A0AAD8GQT9"/>
<organism evidence="2 3">
    <name type="scientific">Heracleum sosnowskyi</name>
    <dbReference type="NCBI Taxonomy" id="360622"/>
    <lineage>
        <taxon>Eukaryota</taxon>
        <taxon>Viridiplantae</taxon>
        <taxon>Streptophyta</taxon>
        <taxon>Embryophyta</taxon>
        <taxon>Tracheophyta</taxon>
        <taxon>Spermatophyta</taxon>
        <taxon>Magnoliopsida</taxon>
        <taxon>eudicotyledons</taxon>
        <taxon>Gunneridae</taxon>
        <taxon>Pentapetalae</taxon>
        <taxon>asterids</taxon>
        <taxon>campanulids</taxon>
        <taxon>Apiales</taxon>
        <taxon>Apiaceae</taxon>
        <taxon>Apioideae</taxon>
        <taxon>apioid superclade</taxon>
        <taxon>Tordylieae</taxon>
        <taxon>Tordyliinae</taxon>
        <taxon>Heracleum</taxon>
    </lineage>
</organism>
<comment type="caution">
    <text evidence="2">The sequence shown here is derived from an EMBL/GenBank/DDBJ whole genome shotgun (WGS) entry which is preliminary data.</text>
</comment>
<feature type="compositionally biased region" description="Polar residues" evidence="1">
    <location>
        <begin position="85"/>
        <end position="102"/>
    </location>
</feature>
<dbReference type="SUPFAM" id="SSF53756">
    <property type="entry name" value="UDP-Glycosyltransferase/glycogen phosphorylase"/>
    <property type="match status" value="1"/>
</dbReference>
<evidence type="ECO:0000313" key="2">
    <source>
        <dbReference type="EMBL" id="KAK1352525.1"/>
    </source>
</evidence>
<dbReference type="Gene3D" id="3.40.50.2000">
    <property type="entry name" value="Glycogen Phosphorylase B"/>
    <property type="match status" value="1"/>
</dbReference>
<reference evidence="2" key="2">
    <citation type="submission" date="2023-05" db="EMBL/GenBank/DDBJ databases">
        <authorList>
            <person name="Schelkunov M.I."/>
        </authorList>
    </citation>
    <scope>NUCLEOTIDE SEQUENCE</scope>
    <source>
        <strain evidence="2">Hsosn_3</strain>
        <tissue evidence="2">Leaf</tissue>
    </source>
</reference>
<keyword evidence="3" id="KW-1185">Reference proteome</keyword>
<gene>
    <name evidence="2" type="ORF">POM88_053222</name>
</gene>